<accession>A0A1D8N4G5</accession>
<evidence type="ECO:0000313" key="2">
    <source>
        <dbReference type="Proteomes" id="UP000182444"/>
    </source>
</evidence>
<dbReference type="GeneID" id="94582397"/>
<protein>
    <submittedName>
        <fullName evidence="1">Uncharacterized protein</fullName>
    </submittedName>
</protein>
<proteinExistence type="predicted"/>
<name>A0A1D8N4G5_YARLL</name>
<evidence type="ECO:0000313" key="1">
    <source>
        <dbReference type="EMBL" id="AOW00532.1"/>
    </source>
</evidence>
<dbReference type="AlphaFoldDB" id="A0A1D8N4G5"/>
<organism evidence="1 2">
    <name type="scientific">Yarrowia lipolytica</name>
    <name type="common">Candida lipolytica</name>
    <dbReference type="NCBI Taxonomy" id="4952"/>
    <lineage>
        <taxon>Eukaryota</taxon>
        <taxon>Fungi</taxon>
        <taxon>Dikarya</taxon>
        <taxon>Ascomycota</taxon>
        <taxon>Saccharomycotina</taxon>
        <taxon>Dipodascomycetes</taxon>
        <taxon>Dipodascales</taxon>
        <taxon>Dipodascales incertae sedis</taxon>
        <taxon>Yarrowia</taxon>
    </lineage>
</organism>
<dbReference type="RefSeq" id="XP_068137837.1">
    <property type="nucleotide sequence ID" value="XM_068281736.1"/>
</dbReference>
<dbReference type="VEuPathDB" id="FungiDB:YALI1_A11643g"/>
<gene>
    <name evidence="1" type="ORF">YALI1_A11643g</name>
</gene>
<sequence length="96" mass="10964">MVLYGNRTSRVHSCHNNEIQLRDGYMSSLLKERADPAEIIREFSRLGYNIAHKPWDQLRVTVCINTSDKAPLSCELSGPVHVFGIHIHWYSASRLG</sequence>
<dbReference type="Proteomes" id="UP000182444">
    <property type="component" value="Chromosome 1A"/>
</dbReference>
<reference evidence="1 2" key="1">
    <citation type="journal article" date="2016" name="PLoS ONE">
        <title>Sequence Assembly of Yarrowia lipolytica Strain W29/CLIB89 Shows Transposable Element Diversity.</title>
        <authorList>
            <person name="Magnan C."/>
            <person name="Yu J."/>
            <person name="Chang I."/>
            <person name="Jahn E."/>
            <person name="Kanomata Y."/>
            <person name="Wu J."/>
            <person name="Zeller M."/>
            <person name="Oakes M."/>
            <person name="Baldi P."/>
            <person name="Sandmeyer S."/>
        </authorList>
    </citation>
    <scope>NUCLEOTIDE SEQUENCE [LARGE SCALE GENOMIC DNA]</scope>
    <source>
        <strain evidence="2">CLIB89(W29)</strain>
    </source>
</reference>
<dbReference type="EMBL" id="CP017553">
    <property type="protein sequence ID" value="AOW00532.1"/>
    <property type="molecule type" value="Genomic_DNA"/>
</dbReference>